<comment type="catalytic activity">
    <reaction evidence="10">
        <text>(3S)-3-hydroxybutanoyl-CoA + NAD(+) = acetoacetyl-CoA + NADH + H(+)</text>
        <dbReference type="Rhea" id="RHEA:30799"/>
        <dbReference type="ChEBI" id="CHEBI:15378"/>
        <dbReference type="ChEBI" id="CHEBI:57286"/>
        <dbReference type="ChEBI" id="CHEBI:57316"/>
        <dbReference type="ChEBI" id="CHEBI:57540"/>
        <dbReference type="ChEBI" id="CHEBI:57945"/>
    </reaction>
    <physiologicalReaction direction="left-to-right" evidence="10">
        <dbReference type="Rhea" id="RHEA:30800"/>
    </physiologicalReaction>
    <physiologicalReaction direction="right-to-left" evidence="10">
        <dbReference type="Rhea" id="RHEA:30801"/>
    </physiologicalReaction>
</comment>
<sequence length="260" mass="28030">MALNRSLKGLVALVTGGASGLGRATAERFSQLGLNVAICDLPTSSGAMVAKNLGSNCIFSPADVSKESDVKNTMEIVQSNFKKLDIVINCAGLSTAFKIYNFLKDQPQKLKDLECILQANTVGTFNVNRLAIEMLAKNTPDEEGQRGVIINTSGISAYEGIIGQGAFSASCHALVSMTLPIARDLSSHGIRVCTIAPGFMDTELNSTLPEEVVKFISDMTPFPKRFGRPEEFVHLVENIIQIPMLNGEVIRLDGGLRFHL</sequence>
<dbReference type="EC" id="1.1.1.62" evidence="4"/>
<keyword evidence="2" id="KW-0560">Oxidoreductase</keyword>
<evidence type="ECO:0000256" key="16">
    <source>
        <dbReference type="ARBA" id="ARBA00072938"/>
    </source>
</evidence>
<dbReference type="EC" id="1.1.1.53" evidence="3"/>
<comment type="catalytic activity">
    <reaction evidence="9">
        <text>cortisol + NAD(+) = 11beta,17alpha-dihydroxypregn-4-ene-3,20,21-trione + NADH + H(+)</text>
        <dbReference type="Rhea" id="RHEA:42012"/>
        <dbReference type="ChEBI" id="CHEBI:15378"/>
        <dbReference type="ChEBI" id="CHEBI:17650"/>
        <dbReference type="ChEBI" id="CHEBI:57540"/>
        <dbReference type="ChEBI" id="CHEBI:57945"/>
        <dbReference type="ChEBI" id="CHEBI:78595"/>
    </reaction>
    <physiologicalReaction direction="left-to-right" evidence="9">
        <dbReference type="Rhea" id="RHEA:42013"/>
    </physiologicalReaction>
</comment>
<dbReference type="Proteomes" id="UP000887013">
    <property type="component" value="Unassembled WGS sequence"/>
</dbReference>
<dbReference type="PRINTS" id="PR00080">
    <property type="entry name" value="SDRFAMILY"/>
</dbReference>
<evidence type="ECO:0000256" key="13">
    <source>
        <dbReference type="ARBA" id="ARBA00052095"/>
    </source>
</evidence>
<evidence type="ECO:0000256" key="17">
    <source>
        <dbReference type="ARBA" id="ARBA00079624"/>
    </source>
</evidence>
<comment type="catalytic activity">
    <reaction evidence="13">
        <text>5alpha-pregnan-20beta-ol-3-one + NAD(+) = 5alpha-pregnane-3,20-dione + NADH + H(+)</text>
        <dbReference type="Rhea" id="RHEA:42008"/>
        <dbReference type="ChEBI" id="CHEBI:15378"/>
        <dbReference type="ChEBI" id="CHEBI:28952"/>
        <dbReference type="ChEBI" id="CHEBI:57540"/>
        <dbReference type="ChEBI" id="CHEBI:57945"/>
        <dbReference type="ChEBI" id="CHEBI:78594"/>
    </reaction>
    <physiologicalReaction direction="left-to-right" evidence="13">
        <dbReference type="Rhea" id="RHEA:42009"/>
    </physiologicalReaction>
</comment>
<evidence type="ECO:0000313" key="21">
    <source>
        <dbReference type="EMBL" id="GFT48908.1"/>
    </source>
</evidence>
<organism evidence="21 22">
    <name type="scientific">Nephila pilipes</name>
    <name type="common">Giant wood spider</name>
    <name type="synonym">Nephila maculata</name>
    <dbReference type="NCBI Taxonomy" id="299642"/>
    <lineage>
        <taxon>Eukaryota</taxon>
        <taxon>Metazoa</taxon>
        <taxon>Ecdysozoa</taxon>
        <taxon>Arthropoda</taxon>
        <taxon>Chelicerata</taxon>
        <taxon>Arachnida</taxon>
        <taxon>Araneae</taxon>
        <taxon>Araneomorphae</taxon>
        <taxon>Entelegynae</taxon>
        <taxon>Araneoidea</taxon>
        <taxon>Nephilidae</taxon>
        <taxon>Nephila</taxon>
    </lineage>
</organism>
<evidence type="ECO:0000256" key="14">
    <source>
        <dbReference type="ARBA" id="ARBA00052417"/>
    </source>
</evidence>
<dbReference type="PRINTS" id="PR00081">
    <property type="entry name" value="GDHRDH"/>
</dbReference>
<comment type="catalytic activity">
    <reaction evidence="14">
        <text>cortisone + NAD(+) = 17alpha-hydroxypregn-4-en-3,11,20-trione-21-al + NADH + H(+)</text>
        <dbReference type="Rhea" id="RHEA:42016"/>
        <dbReference type="ChEBI" id="CHEBI:15378"/>
        <dbReference type="ChEBI" id="CHEBI:16962"/>
        <dbReference type="ChEBI" id="CHEBI:57540"/>
        <dbReference type="ChEBI" id="CHEBI:57945"/>
        <dbReference type="ChEBI" id="CHEBI:78596"/>
    </reaction>
    <physiologicalReaction direction="left-to-right" evidence="14">
        <dbReference type="Rhea" id="RHEA:42017"/>
    </physiologicalReaction>
</comment>
<gene>
    <name evidence="21" type="primary">scu</name>
    <name evidence="21" type="ORF">NPIL_294391</name>
</gene>
<dbReference type="Pfam" id="PF00106">
    <property type="entry name" value="adh_short"/>
    <property type="match status" value="1"/>
</dbReference>
<dbReference type="FunFam" id="3.40.50.720:FF:000215">
    <property type="entry name" value="3-hydroxyacyl-CoA dehydrogenase type-2"/>
    <property type="match status" value="1"/>
</dbReference>
<proteinExistence type="inferred from homology"/>
<dbReference type="PANTHER" id="PTHR43658:SF8">
    <property type="entry name" value="17-BETA-HYDROXYSTEROID DEHYDROGENASE 14-RELATED"/>
    <property type="match status" value="1"/>
</dbReference>
<comment type="catalytic activity">
    <reaction evidence="11">
        <text>3beta,7beta-dihydroxy-5beta-cholan-24-oate + NAD(+) = 3beta-hydroxy-7-oxo-5beta-cholan-24-oate + NADH + H(+)</text>
        <dbReference type="Rhea" id="RHEA:42024"/>
        <dbReference type="ChEBI" id="CHEBI:15378"/>
        <dbReference type="ChEBI" id="CHEBI:57540"/>
        <dbReference type="ChEBI" id="CHEBI:57945"/>
        <dbReference type="ChEBI" id="CHEBI:78602"/>
        <dbReference type="ChEBI" id="CHEBI:78603"/>
    </reaction>
    <physiologicalReaction direction="left-to-right" evidence="11">
        <dbReference type="Rhea" id="RHEA:42025"/>
    </physiologicalReaction>
</comment>
<evidence type="ECO:0000256" key="1">
    <source>
        <dbReference type="ARBA" id="ARBA00006484"/>
    </source>
</evidence>
<comment type="caution">
    <text evidence="21">The sequence shown here is derived from an EMBL/GenBank/DDBJ whole genome shotgun (WGS) entry which is preliminary data.</text>
</comment>
<evidence type="ECO:0000256" key="8">
    <source>
        <dbReference type="ARBA" id="ARBA00050435"/>
    </source>
</evidence>
<protein>
    <recommendedName>
        <fullName evidence="16">3-hydroxyacyl-CoA dehydrogenase type-2</fullName>
        <ecNumber evidence="3">1.1.1.53</ecNumber>
        <ecNumber evidence="4">1.1.1.62</ecNumber>
    </recommendedName>
    <alternativeName>
        <fullName evidence="18">3-hydroxyacyl-CoA dehydrogenase type II</fullName>
    </alternativeName>
    <alternativeName>
        <fullName evidence="19">Mitochondrial ribonuclease P protein 2</fullName>
    </alternativeName>
    <alternativeName>
        <fullName evidence="17">Type II HADH</fullName>
    </alternativeName>
</protein>
<dbReference type="GO" id="GO:0004303">
    <property type="term" value="F:estradiol 17-beta-dehydrogenase [NAD(P)+] activity"/>
    <property type="evidence" value="ECO:0007669"/>
    <property type="project" value="UniProtKB-EC"/>
</dbReference>
<evidence type="ECO:0000313" key="22">
    <source>
        <dbReference type="Proteomes" id="UP000887013"/>
    </source>
</evidence>
<evidence type="ECO:0000256" key="19">
    <source>
        <dbReference type="ARBA" id="ARBA00082399"/>
    </source>
</evidence>
<comment type="catalytic activity">
    <reaction evidence="6">
        <text>a (3S)-3-hydroxyacyl-CoA + NAD(+) = a 3-oxoacyl-CoA + NADH + H(+)</text>
        <dbReference type="Rhea" id="RHEA:22432"/>
        <dbReference type="ChEBI" id="CHEBI:15378"/>
        <dbReference type="ChEBI" id="CHEBI:57318"/>
        <dbReference type="ChEBI" id="CHEBI:57540"/>
        <dbReference type="ChEBI" id="CHEBI:57945"/>
        <dbReference type="ChEBI" id="CHEBI:90726"/>
        <dbReference type="EC" id="1.1.1.35"/>
    </reaction>
    <physiologicalReaction direction="left-to-right" evidence="6">
        <dbReference type="Rhea" id="RHEA:22433"/>
    </physiologicalReaction>
    <physiologicalReaction direction="right-to-left" evidence="6">
        <dbReference type="Rhea" id="RHEA:22434"/>
    </physiologicalReaction>
</comment>
<evidence type="ECO:0000256" key="9">
    <source>
        <dbReference type="ARBA" id="ARBA00050927"/>
    </source>
</evidence>
<keyword evidence="22" id="KW-1185">Reference proteome</keyword>
<comment type="catalytic activity">
    <reaction evidence="5">
        <text>17beta-estradiol + NAD(+) = estrone + NADH + H(+)</text>
        <dbReference type="Rhea" id="RHEA:24612"/>
        <dbReference type="ChEBI" id="CHEBI:15378"/>
        <dbReference type="ChEBI" id="CHEBI:16469"/>
        <dbReference type="ChEBI" id="CHEBI:17263"/>
        <dbReference type="ChEBI" id="CHEBI:57540"/>
        <dbReference type="ChEBI" id="CHEBI:57945"/>
        <dbReference type="EC" id="1.1.1.62"/>
    </reaction>
    <physiologicalReaction direction="left-to-right" evidence="5">
        <dbReference type="Rhea" id="RHEA:24613"/>
    </physiologicalReaction>
</comment>
<dbReference type="InterPro" id="IPR036291">
    <property type="entry name" value="NAD(P)-bd_dom_sf"/>
</dbReference>
<dbReference type="InterPro" id="IPR002347">
    <property type="entry name" value="SDR_fam"/>
</dbReference>
<evidence type="ECO:0000256" key="20">
    <source>
        <dbReference type="RuleBase" id="RU000363"/>
    </source>
</evidence>
<reference evidence="21" key="1">
    <citation type="submission" date="2020-08" db="EMBL/GenBank/DDBJ databases">
        <title>Multicomponent nature underlies the extraordinary mechanical properties of spider dragline silk.</title>
        <authorList>
            <person name="Kono N."/>
            <person name="Nakamura H."/>
            <person name="Mori M."/>
            <person name="Yoshida Y."/>
            <person name="Ohtoshi R."/>
            <person name="Malay A.D."/>
            <person name="Moran D.A.P."/>
            <person name="Tomita M."/>
            <person name="Numata K."/>
            <person name="Arakawa K."/>
        </authorList>
    </citation>
    <scope>NUCLEOTIDE SEQUENCE</scope>
</reference>
<dbReference type="GO" id="GO:0006631">
    <property type="term" value="P:fatty acid metabolic process"/>
    <property type="evidence" value="ECO:0007669"/>
    <property type="project" value="TreeGrafter"/>
</dbReference>
<evidence type="ECO:0000256" key="5">
    <source>
        <dbReference type="ARBA" id="ARBA00049381"/>
    </source>
</evidence>
<evidence type="ECO:0000256" key="10">
    <source>
        <dbReference type="ARBA" id="ARBA00051004"/>
    </source>
</evidence>
<evidence type="ECO:0000256" key="6">
    <source>
        <dbReference type="ARBA" id="ARBA00050141"/>
    </source>
</evidence>
<dbReference type="OrthoDB" id="1274115at2759"/>
<dbReference type="GO" id="GO:0008209">
    <property type="term" value="P:androgen metabolic process"/>
    <property type="evidence" value="ECO:0007669"/>
    <property type="project" value="TreeGrafter"/>
</dbReference>
<evidence type="ECO:0000256" key="7">
    <source>
        <dbReference type="ARBA" id="ARBA00050365"/>
    </source>
</evidence>
<evidence type="ECO:0000256" key="11">
    <source>
        <dbReference type="ARBA" id="ARBA00051637"/>
    </source>
</evidence>
<comment type="catalytic activity">
    <reaction evidence="8">
        <text>17beta-hydroxy-5alpha-androstan-3-one + NAD(+) = 5alpha-androstan-3,17-dione + NADH + H(+)</text>
        <dbReference type="Rhea" id="RHEA:41992"/>
        <dbReference type="ChEBI" id="CHEBI:15378"/>
        <dbReference type="ChEBI" id="CHEBI:15994"/>
        <dbReference type="ChEBI" id="CHEBI:16330"/>
        <dbReference type="ChEBI" id="CHEBI:57540"/>
        <dbReference type="ChEBI" id="CHEBI:57945"/>
    </reaction>
    <physiologicalReaction direction="left-to-right" evidence="8">
        <dbReference type="Rhea" id="RHEA:41993"/>
    </physiologicalReaction>
</comment>
<evidence type="ECO:0000256" key="4">
    <source>
        <dbReference type="ARBA" id="ARBA00024072"/>
    </source>
</evidence>
<comment type="catalytic activity">
    <reaction evidence="15">
        <text>11-dehydrocorticosterone + NAD(+) = pregn-4-ene-3,11,20,21-tetraone + NADH + H(+)</text>
        <dbReference type="Rhea" id="RHEA:42020"/>
        <dbReference type="ChEBI" id="CHEBI:15378"/>
        <dbReference type="ChEBI" id="CHEBI:57540"/>
        <dbReference type="ChEBI" id="CHEBI:57945"/>
        <dbReference type="ChEBI" id="CHEBI:78600"/>
        <dbReference type="ChEBI" id="CHEBI:78601"/>
    </reaction>
    <physiologicalReaction direction="left-to-right" evidence="15">
        <dbReference type="Rhea" id="RHEA:42021"/>
    </physiologicalReaction>
</comment>
<dbReference type="GO" id="GO:0003857">
    <property type="term" value="F:(3S)-3-hydroxyacyl-CoA dehydrogenase (NAD+) activity"/>
    <property type="evidence" value="ECO:0007669"/>
    <property type="project" value="UniProtKB-EC"/>
</dbReference>
<comment type="similarity">
    <text evidence="1 20">Belongs to the short-chain dehydrogenases/reductases (SDR) family.</text>
</comment>
<dbReference type="GO" id="GO:0008210">
    <property type="term" value="P:estrogen metabolic process"/>
    <property type="evidence" value="ECO:0007669"/>
    <property type="project" value="TreeGrafter"/>
</dbReference>
<dbReference type="SUPFAM" id="SSF51735">
    <property type="entry name" value="NAD(P)-binding Rossmann-fold domains"/>
    <property type="match status" value="1"/>
</dbReference>
<evidence type="ECO:0000256" key="3">
    <source>
        <dbReference type="ARBA" id="ARBA00024071"/>
    </source>
</evidence>
<dbReference type="Gene3D" id="3.40.50.720">
    <property type="entry name" value="NAD(P)-binding Rossmann-like Domain"/>
    <property type="match status" value="1"/>
</dbReference>
<accession>A0A8X6TUR9</accession>
<comment type="catalytic activity">
    <reaction evidence="12">
        <text>ursodeoxycholate + NAD(+) = 7-oxolithocholate + NADH + H(+)</text>
        <dbReference type="Rhea" id="RHEA:42028"/>
        <dbReference type="ChEBI" id="CHEBI:15378"/>
        <dbReference type="ChEBI" id="CHEBI:57540"/>
        <dbReference type="ChEBI" id="CHEBI:57945"/>
        <dbReference type="ChEBI" id="CHEBI:78604"/>
        <dbReference type="ChEBI" id="CHEBI:78605"/>
    </reaction>
    <physiologicalReaction direction="left-to-right" evidence="12">
        <dbReference type="Rhea" id="RHEA:42029"/>
    </physiologicalReaction>
</comment>
<evidence type="ECO:0000256" key="12">
    <source>
        <dbReference type="ARBA" id="ARBA00051831"/>
    </source>
</evidence>
<dbReference type="EMBL" id="BMAW01065123">
    <property type="protein sequence ID" value="GFT48908.1"/>
    <property type="molecule type" value="Genomic_DNA"/>
</dbReference>
<name>A0A8X6TUR9_NEPPI</name>
<evidence type="ECO:0000256" key="2">
    <source>
        <dbReference type="ARBA" id="ARBA00023002"/>
    </source>
</evidence>
<dbReference type="PANTHER" id="PTHR43658">
    <property type="entry name" value="SHORT-CHAIN DEHYDROGENASE/REDUCTASE"/>
    <property type="match status" value="1"/>
</dbReference>
<dbReference type="GO" id="GO:0047044">
    <property type="term" value="F:androstan-3-alpha,17-beta-diol dehydrogenase (NAD+) activity"/>
    <property type="evidence" value="ECO:0007669"/>
    <property type="project" value="UniProtKB-EC"/>
</dbReference>
<dbReference type="AlphaFoldDB" id="A0A8X6TUR9"/>
<comment type="catalytic activity">
    <reaction evidence="7">
        <text>5alpha-androstane-3alpha,17beta-diol + NAD(+) = 17beta-hydroxy-5alpha-androstan-3-one + NADH + H(+)</text>
        <dbReference type="Rhea" id="RHEA:42004"/>
        <dbReference type="ChEBI" id="CHEBI:15378"/>
        <dbReference type="ChEBI" id="CHEBI:16330"/>
        <dbReference type="ChEBI" id="CHEBI:36713"/>
        <dbReference type="ChEBI" id="CHEBI:57540"/>
        <dbReference type="ChEBI" id="CHEBI:57945"/>
        <dbReference type="EC" id="1.1.1.53"/>
    </reaction>
    <physiologicalReaction direction="right-to-left" evidence="7">
        <dbReference type="Rhea" id="RHEA:42006"/>
    </physiologicalReaction>
</comment>
<evidence type="ECO:0000256" key="18">
    <source>
        <dbReference type="ARBA" id="ARBA00082293"/>
    </source>
</evidence>
<dbReference type="GO" id="GO:0005739">
    <property type="term" value="C:mitochondrion"/>
    <property type="evidence" value="ECO:0007669"/>
    <property type="project" value="TreeGrafter"/>
</dbReference>
<evidence type="ECO:0000256" key="15">
    <source>
        <dbReference type="ARBA" id="ARBA00052668"/>
    </source>
</evidence>